<evidence type="ECO:0000313" key="2">
    <source>
        <dbReference type="Proteomes" id="UP001172386"/>
    </source>
</evidence>
<sequence>MADFDLSFLAKPPVLLPIARHKRSLQYAVEKYPVVIVVGHTGSGKTTQLPQYLHEAGWCAEGKMIAVTQPRRVAATTIAGRVAAEMRCQLGQEVGYSIRFEDMTSDKTKIKFLTDGMLLKEALSDPLLSKYSVIMVDEAHERALNSDLLLALLRKIQKKRLDLKMIVSSATIEAQAIANFFQGGQDDQPSQCKIVVLDGRSYPVDIQYLDQPAEDYVAIAVETAIKIHKDEGSGDILVFFTGRDEIQRGLEVLTDYAQKILPSDQALQPLPLYAGLSQAEQMYVFSPAAEHTRKVILSTNLAEASVTIDGIVYVIDSGYVKLRTYDPTTNIETLRRTPVSKASAVQRAGRAGRTRAGKCYRLYPEAAYQDLLMTTPPEICRTNLAPTILQLKALGIDNLASTQYLTPPPAKLLARGLEVLYSLDALDDYAKLTTLGSRMAELALPPMLGRALLASVTDDFNCLPEMLTVCAMTSQQSQEGNNLFFSHEGERAWEASRRKFATEEGDHLTYLNAYNAFVKENQSQRWCQSNHLSFKALSRAVSIRAQLERNVQRLGIATRVDPRTPNATTDRILRCITTGYFANAARMNPVDGTFRSLISSQRSTVTMHAHPSSLMFNRKADYVIFSELLESGNKIYIKDISKVEKSWLTQYGSKYYQVKEGK</sequence>
<dbReference type="EMBL" id="JAPDRQ010000290">
    <property type="protein sequence ID" value="KAJ9650996.1"/>
    <property type="molecule type" value="Genomic_DNA"/>
</dbReference>
<accession>A0ACC2ZU07</accession>
<evidence type="ECO:0000313" key="1">
    <source>
        <dbReference type="EMBL" id="KAJ9650996.1"/>
    </source>
</evidence>
<protein>
    <submittedName>
        <fullName evidence="1">Uncharacterized protein</fullName>
    </submittedName>
</protein>
<proteinExistence type="predicted"/>
<keyword evidence="2" id="KW-1185">Reference proteome</keyword>
<name>A0ACC2ZU07_9EURO</name>
<reference evidence="1" key="1">
    <citation type="submission" date="2022-10" db="EMBL/GenBank/DDBJ databases">
        <title>Culturing micro-colonial fungi from biological soil crusts in the Mojave desert and describing Neophaeococcomyces mojavensis, and introducing the new genera and species Taxawa tesnikishii.</title>
        <authorList>
            <person name="Kurbessoian T."/>
            <person name="Stajich J.E."/>
        </authorList>
    </citation>
    <scope>NUCLEOTIDE SEQUENCE</scope>
    <source>
        <strain evidence="1">JES_112</strain>
    </source>
</reference>
<organism evidence="1 2">
    <name type="scientific">Neophaeococcomyces mojaviensis</name>
    <dbReference type="NCBI Taxonomy" id="3383035"/>
    <lineage>
        <taxon>Eukaryota</taxon>
        <taxon>Fungi</taxon>
        <taxon>Dikarya</taxon>
        <taxon>Ascomycota</taxon>
        <taxon>Pezizomycotina</taxon>
        <taxon>Eurotiomycetes</taxon>
        <taxon>Chaetothyriomycetidae</taxon>
        <taxon>Chaetothyriales</taxon>
        <taxon>Chaetothyriales incertae sedis</taxon>
        <taxon>Neophaeococcomyces</taxon>
    </lineage>
</organism>
<comment type="caution">
    <text evidence="1">The sequence shown here is derived from an EMBL/GenBank/DDBJ whole genome shotgun (WGS) entry which is preliminary data.</text>
</comment>
<dbReference type="Proteomes" id="UP001172386">
    <property type="component" value="Unassembled WGS sequence"/>
</dbReference>
<gene>
    <name evidence="1" type="ORF">H2198_009711</name>
</gene>